<dbReference type="AlphaFoldDB" id="S3CG96"/>
<feature type="domain" description="Ionotropic glutamate receptor C-terminal" evidence="4">
    <location>
        <begin position="50"/>
        <end position="271"/>
    </location>
</feature>
<dbReference type="CDD" id="cd13629">
    <property type="entry name" value="PBP2_Dsm1740"/>
    <property type="match status" value="1"/>
</dbReference>
<reference evidence="5 6" key="1">
    <citation type="submission" date="2013-04" db="EMBL/GenBank/DDBJ databases">
        <title>The Genome Sequence of Sutterella wadsworthensis HGA0223.</title>
        <authorList>
            <consortium name="The Broad Institute Genomics Platform"/>
            <person name="Earl A."/>
            <person name="Ward D."/>
            <person name="Feldgarden M."/>
            <person name="Gevers D."/>
            <person name="Schmidt T.M."/>
            <person name="Dover J."/>
            <person name="Dai D."/>
            <person name="Walker B."/>
            <person name="Young S."/>
            <person name="Zeng Q."/>
            <person name="Gargeya S."/>
            <person name="Fitzgerald M."/>
            <person name="Haas B."/>
            <person name="Abouelleil A."/>
            <person name="Allen A.W."/>
            <person name="Alvarado L."/>
            <person name="Arachchi H.M."/>
            <person name="Berlin A.M."/>
            <person name="Chapman S.B."/>
            <person name="Gainer-Dewar J."/>
            <person name="Goldberg J."/>
            <person name="Griggs A."/>
            <person name="Gujja S."/>
            <person name="Hansen M."/>
            <person name="Howarth C."/>
            <person name="Imamovic A."/>
            <person name="Ireland A."/>
            <person name="Larimer J."/>
            <person name="McCowan C."/>
            <person name="Murphy C."/>
            <person name="Pearson M."/>
            <person name="Poon T.W."/>
            <person name="Priest M."/>
            <person name="Roberts A."/>
            <person name="Saif S."/>
            <person name="Shea T."/>
            <person name="Sisk P."/>
            <person name="Sykes S."/>
            <person name="Wortman J."/>
            <person name="Nusbaum C."/>
            <person name="Birren B."/>
        </authorList>
    </citation>
    <scope>NUCLEOTIDE SEQUENCE [LARGE SCALE GENOMIC DNA]</scope>
    <source>
        <strain evidence="5 6">HGA0223</strain>
    </source>
</reference>
<dbReference type="PATRIC" id="fig|1203554.3.peg.1028"/>
<accession>S3CG96</accession>
<evidence type="ECO:0000259" key="4">
    <source>
        <dbReference type="SMART" id="SM00079"/>
    </source>
</evidence>
<name>S3CG96_9BURK</name>
<evidence type="ECO:0000259" key="3">
    <source>
        <dbReference type="SMART" id="SM00062"/>
    </source>
</evidence>
<dbReference type="EMBL" id="ATCF01000015">
    <property type="protein sequence ID" value="EPD99549.1"/>
    <property type="molecule type" value="Genomic_DNA"/>
</dbReference>
<dbReference type="GO" id="GO:0015276">
    <property type="term" value="F:ligand-gated monoatomic ion channel activity"/>
    <property type="evidence" value="ECO:0007669"/>
    <property type="project" value="InterPro"/>
</dbReference>
<evidence type="ECO:0000313" key="6">
    <source>
        <dbReference type="Proteomes" id="UP000014400"/>
    </source>
</evidence>
<gene>
    <name evidence="5" type="ORF">HMPREF1476_01005</name>
</gene>
<dbReference type="PROSITE" id="PS51318">
    <property type="entry name" value="TAT"/>
    <property type="match status" value="1"/>
</dbReference>
<dbReference type="GO" id="GO:0016020">
    <property type="term" value="C:membrane"/>
    <property type="evidence" value="ECO:0007669"/>
    <property type="project" value="InterPro"/>
</dbReference>
<dbReference type="InterPro" id="IPR001320">
    <property type="entry name" value="Iontro_rcpt_C"/>
</dbReference>
<evidence type="ECO:0000256" key="2">
    <source>
        <dbReference type="SAM" id="SignalP"/>
    </source>
</evidence>
<dbReference type="STRING" id="1203554.HMPREF1476_01005"/>
<dbReference type="InterPro" id="IPR006311">
    <property type="entry name" value="TAT_signal"/>
</dbReference>
<evidence type="ECO:0008006" key="7">
    <source>
        <dbReference type="Google" id="ProtNLM"/>
    </source>
</evidence>
<dbReference type="GeneID" id="64061183"/>
<dbReference type="Pfam" id="PF00497">
    <property type="entry name" value="SBP_bac_3"/>
    <property type="match status" value="1"/>
</dbReference>
<dbReference type="SUPFAM" id="SSF53850">
    <property type="entry name" value="Periplasmic binding protein-like II"/>
    <property type="match status" value="1"/>
</dbReference>
<comment type="caution">
    <text evidence="5">The sequence shown here is derived from an EMBL/GenBank/DDBJ whole genome shotgun (WGS) entry which is preliminary data.</text>
</comment>
<protein>
    <recommendedName>
        <fullName evidence="7">Solute-binding protein family 3/N-terminal domain-containing protein</fullName>
    </recommendedName>
</protein>
<dbReference type="SMART" id="SM00062">
    <property type="entry name" value="PBPb"/>
    <property type="match status" value="1"/>
</dbReference>
<organism evidence="5 6">
    <name type="scientific">Sutterella wadsworthensis HGA0223</name>
    <dbReference type="NCBI Taxonomy" id="1203554"/>
    <lineage>
        <taxon>Bacteria</taxon>
        <taxon>Pseudomonadati</taxon>
        <taxon>Pseudomonadota</taxon>
        <taxon>Betaproteobacteria</taxon>
        <taxon>Burkholderiales</taxon>
        <taxon>Sutterellaceae</taxon>
        <taxon>Sutterella</taxon>
    </lineage>
</organism>
<feature type="domain" description="Solute-binding protein family 3/N-terminal" evidence="3">
    <location>
        <begin position="50"/>
        <end position="272"/>
    </location>
</feature>
<keyword evidence="1 2" id="KW-0732">Signal</keyword>
<dbReference type="Proteomes" id="UP000014400">
    <property type="component" value="Unassembled WGS sequence"/>
</dbReference>
<dbReference type="PANTHER" id="PTHR35936:SF17">
    <property type="entry name" value="ARGININE-BINDING EXTRACELLULAR PROTEIN ARTP"/>
    <property type="match status" value="1"/>
</dbReference>
<dbReference type="Gene3D" id="3.40.190.10">
    <property type="entry name" value="Periplasmic binding protein-like II"/>
    <property type="match status" value="2"/>
</dbReference>
<dbReference type="eggNOG" id="COG0834">
    <property type="taxonomic scope" value="Bacteria"/>
</dbReference>
<dbReference type="HOGENOM" id="CLU_019602_18_2_4"/>
<dbReference type="RefSeq" id="WP_016474315.1">
    <property type="nucleotide sequence ID" value="NZ_KE150480.1"/>
</dbReference>
<dbReference type="PANTHER" id="PTHR35936">
    <property type="entry name" value="MEMBRANE-BOUND LYTIC MUREIN TRANSGLYCOSYLASE F"/>
    <property type="match status" value="1"/>
</dbReference>
<keyword evidence="6" id="KW-1185">Reference proteome</keyword>
<dbReference type="PROSITE" id="PS51257">
    <property type="entry name" value="PROKAR_LIPOPROTEIN"/>
    <property type="match status" value="1"/>
</dbReference>
<feature type="signal peptide" evidence="2">
    <location>
        <begin position="1"/>
        <end position="28"/>
    </location>
</feature>
<sequence>MPLFAARRTVLSAAAAAALLVLTGCSKSDDAKSSASSASASSADTLEKPTLVVGMELAYPPFEGKDAQGNPAGVSVDFMKDFAKSAGKEIKIENIAFDGLIPALLTGKVDMVMSSMTVTDERRKTVDFSDPYANAMLGILTHKGSGIKSVEDLNQKGRRIAAKIGSTGYLYAQNNLKNAAVTALPDESACVMEVATGKADGFIYDQLTIYRNWQKNPETTEAVFIPFQKVEPWGVAVRKGDAKLLNALNAFIADYRKQGGFDRLTEKHLKAEKAAFDQLGFKWFFDMTPAQNQ</sequence>
<evidence type="ECO:0000256" key="1">
    <source>
        <dbReference type="ARBA" id="ARBA00022729"/>
    </source>
</evidence>
<dbReference type="InterPro" id="IPR001638">
    <property type="entry name" value="Solute-binding_3/MltF_N"/>
</dbReference>
<dbReference type="SMART" id="SM00079">
    <property type="entry name" value="PBPe"/>
    <property type="match status" value="1"/>
</dbReference>
<feature type="chain" id="PRO_5004507163" description="Solute-binding protein family 3/N-terminal domain-containing protein" evidence="2">
    <location>
        <begin position="29"/>
        <end position="293"/>
    </location>
</feature>
<proteinExistence type="predicted"/>
<evidence type="ECO:0000313" key="5">
    <source>
        <dbReference type="EMBL" id="EPD99549.1"/>
    </source>
</evidence>